<dbReference type="EMBL" id="UINC01154263">
    <property type="protein sequence ID" value="SVD49450.1"/>
    <property type="molecule type" value="Genomic_DNA"/>
</dbReference>
<dbReference type="AlphaFoldDB" id="A0A382VSW5"/>
<evidence type="ECO:0000313" key="1">
    <source>
        <dbReference type="EMBL" id="SVD49450.1"/>
    </source>
</evidence>
<sequence length="33" mass="3440">VAPLKILNPRTHARYCAAILSSYGGGLVAGDRV</sequence>
<feature type="non-terminal residue" evidence="1">
    <location>
        <position position="1"/>
    </location>
</feature>
<accession>A0A382VSW5</accession>
<reference evidence="1" key="1">
    <citation type="submission" date="2018-05" db="EMBL/GenBank/DDBJ databases">
        <authorList>
            <person name="Lanie J.A."/>
            <person name="Ng W.-L."/>
            <person name="Kazmierczak K.M."/>
            <person name="Andrzejewski T.M."/>
            <person name="Davidsen T.M."/>
            <person name="Wayne K.J."/>
            <person name="Tettelin H."/>
            <person name="Glass J.I."/>
            <person name="Rusch D."/>
            <person name="Podicherti R."/>
            <person name="Tsui H.-C.T."/>
            <person name="Winkler M.E."/>
        </authorList>
    </citation>
    <scope>NUCLEOTIDE SEQUENCE</scope>
</reference>
<feature type="non-terminal residue" evidence="1">
    <location>
        <position position="33"/>
    </location>
</feature>
<protein>
    <submittedName>
        <fullName evidence="1">Uncharacterized protein</fullName>
    </submittedName>
</protein>
<gene>
    <name evidence="1" type="ORF">METZ01_LOCUS402304</name>
</gene>
<name>A0A382VSW5_9ZZZZ</name>
<proteinExistence type="predicted"/>
<organism evidence="1">
    <name type="scientific">marine metagenome</name>
    <dbReference type="NCBI Taxonomy" id="408172"/>
    <lineage>
        <taxon>unclassified sequences</taxon>
        <taxon>metagenomes</taxon>
        <taxon>ecological metagenomes</taxon>
    </lineage>
</organism>